<name>A0A5N1IFI8_LACJE</name>
<organism evidence="1 2">
    <name type="scientific">Lactobacillus jensenii</name>
    <dbReference type="NCBI Taxonomy" id="109790"/>
    <lineage>
        <taxon>Bacteria</taxon>
        <taxon>Bacillati</taxon>
        <taxon>Bacillota</taxon>
        <taxon>Bacilli</taxon>
        <taxon>Lactobacillales</taxon>
        <taxon>Lactobacillaceae</taxon>
        <taxon>Lactobacillus</taxon>
    </lineage>
</organism>
<comment type="caution">
    <text evidence="1">The sequence shown here is derived from an EMBL/GenBank/DDBJ whole genome shotgun (WGS) entry which is preliminary data.</text>
</comment>
<evidence type="ECO:0000313" key="2">
    <source>
        <dbReference type="Proteomes" id="UP000327236"/>
    </source>
</evidence>
<proteinExistence type="predicted"/>
<dbReference type="Proteomes" id="UP000327236">
    <property type="component" value="Unassembled WGS sequence"/>
</dbReference>
<dbReference type="EMBL" id="VYWW01000001">
    <property type="protein sequence ID" value="KAA9324413.1"/>
    <property type="molecule type" value="Genomic_DNA"/>
</dbReference>
<evidence type="ECO:0000313" key="1">
    <source>
        <dbReference type="EMBL" id="KAA9324413.1"/>
    </source>
</evidence>
<sequence>MFEQLDLFTNQFETAEEAVSHINEYEAPSEAAINYIYKNFKELKMTFNLMVSLELRQVGIDYNKLEPEDLIKADYKLIKEAEVDYTLGEQARYTALILATPALAYDFYKYVDKKKLDKIVDQALAVRARHLNSDMKFDWNFS</sequence>
<protein>
    <submittedName>
        <fullName evidence="1">Uncharacterized protein</fullName>
    </submittedName>
</protein>
<accession>A0A5N1IFI8</accession>
<gene>
    <name evidence="1" type="ORF">F6H94_00165</name>
</gene>
<dbReference type="AlphaFoldDB" id="A0A5N1IFI8"/>
<dbReference type="RefSeq" id="WP_151141166.1">
    <property type="nucleotide sequence ID" value="NZ_VYWW01000001.1"/>
</dbReference>
<reference evidence="1 2" key="1">
    <citation type="submission" date="2019-09" db="EMBL/GenBank/DDBJ databases">
        <title>Draft genome sequence assemblies of isolates from the urinary tract.</title>
        <authorList>
            <person name="Mores C.R."/>
            <person name="Putonti C."/>
            <person name="Wolfe A.J."/>
        </authorList>
    </citation>
    <scope>NUCLEOTIDE SEQUENCE [LARGE SCALE GENOMIC DNA]</scope>
    <source>
        <strain evidence="1 2">UMB246</strain>
    </source>
</reference>